<keyword evidence="1" id="KW-1133">Transmembrane helix</keyword>
<feature type="transmembrane region" description="Helical" evidence="1">
    <location>
        <begin position="7"/>
        <end position="26"/>
    </location>
</feature>
<keyword evidence="1" id="KW-0812">Transmembrane</keyword>
<sequence>MKLIHRFAYYFGGFAIGIVILIFFLSGKKTSCAYGPEARTLKNIRNKAHVYSEETLQFLKSEKLDTTVISKMLLDGDVLFDENTRGFDSCKIYNIEAKVLEENLKMTVENCEDTATIKKIERVFEK</sequence>
<organism evidence="2 3">
    <name type="scientific">Marixanthomonas spongiae</name>
    <dbReference type="NCBI Taxonomy" id="2174845"/>
    <lineage>
        <taxon>Bacteria</taxon>
        <taxon>Pseudomonadati</taxon>
        <taxon>Bacteroidota</taxon>
        <taxon>Flavobacteriia</taxon>
        <taxon>Flavobacteriales</taxon>
        <taxon>Flavobacteriaceae</taxon>
        <taxon>Marixanthomonas</taxon>
    </lineage>
</organism>
<name>A0A2U0HY76_9FLAO</name>
<gene>
    <name evidence="2" type="ORF">DDV96_11750</name>
</gene>
<dbReference type="EMBL" id="QEHR01000007">
    <property type="protein sequence ID" value="PVW13823.1"/>
    <property type="molecule type" value="Genomic_DNA"/>
</dbReference>
<protein>
    <recommendedName>
        <fullName evidence="4">DUF4258 domain-containing protein</fullName>
    </recommendedName>
</protein>
<accession>A0A2U0HY76</accession>
<keyword evidence="3" id="KW-1185">Reference proteome</keyword>
<evidence type="ECO:0000313" key="2">
    <source>
        <dbReference type="EMBL" id="PVW13823.1"/>
    </source>
</evidence>
<proteinExistence type="predicted"/>
<reference evidence="2 3" key="1">
    <citation type="submission" date="2018-04" db="EMBL/GenBank/DDBJ databases">
        <title>Marixanthomonas spongiae HN-E44 sp. nov., isolated from a marine sponge.</title>
        <authorList>
            <person name="Luo L."/>
            <person name="Zhuang L."/>
        </authorList>
    </citation>
    <scope>NUCLEOTIDE SEQUENCE [LARGE SCALE GENOMIC DNA]</scope>
    <source>
        <strain evidence="2 3">HN-E44</strain>
    </source>
</reference>
<dbReference type="OrthoDB" id="1466970at2"/>
<evidence type="ECO:0008006" key="4">
    <source>
        <dbReference type="Google" id="ProtNLM"/>
    </source>
</evidence>
<evidence type="ECO:0000313" key="3">
    <source>
        <dbReference type="Proteomes" id="UP000245962"/>
    </source>
</evidence>
<dbReference type="RefSeq" id="WP_116694956.1">
    <property type="nucleotide sequence ID" value="NZ_QEHR01000007.1"/>
</dbReference>
<dbReference type="Proteomes" id="UP000245962">
    <property type="component" value="Unassembled WGS sequence"/>
</dbReference>
<comment type="caution">
    <text evidence="2">The sequence shown here is derived from an EMBL/GenBank/DDBJ whole genome shotgun (WGS) entry which is preliminary data.</text>
</comment>
<keyword evidence="1" id="KW-0472">Membrane</keyword>
<dbReference type="AlphaFoldDB" id="A0A2U0HY76"/>
<evidence type="ECO:0000256" key="1">
    <source>
        <dbReference type="SAM" id="Phobius"/>
    </source>
</evidence>